<keyword evidence="2" id="KW-1185">Reference proteome</keyword>
<gene>
    <name evidence="1" type="ORF">KDW_32670</name>
</gene>
<reference evidence="1 2" key="1">
    <citation type="submission" date="2019-10" db="EMBL/GenBank/DDBJ databases">
        <title>Dictyobacter vulcani sp. nov., within the class Ktedonobacteria, isolated from soil of volcanic Mt. Zao.</title>
        <authorList>
            <person name="Zheng Y."/>
            <person name="Wang C.M."/>
            <person name="Sakai Y."/>
            <person name="Abe K."/>
            <person name="Yokota A."/>
            <person name="Yabe S."/>
        </authorList>
    </citation>
    <scope>NUCLEOTIDE SEQUENCE [LARGE SCALE GENOMIC DNA]</scope>
    <source>
        <strain evidence="1 2">W12</strain>
    </source>
</reference>
<proteinExistence type="predicted"/>
<dbReference type="AlphaFoldDB" id="A0A5J4KMI9"/>
<dbReference type="Proteomes" id="UP000326912">
    <property type="component" value="Unassembled WGS sequence"/>
</dbReference>
<organism evidence="1 2">
    <name type="scientific">Dictyobacter vulcani</name>
    <dbReference type="NCBI Taxonomy" id="2607529"/>
    <lineage>
        <taxon>Bacteria</taxon>
        <taxon>Bacillati</taxon>
        <taxon>Chloroflexota</taxon>
        <taxon>Ktedonobacteria</taxon>
        <taxon>Ktedonobacterales</taxon>
        <taxon>Dictyobacteraceae</taxon>
        <taxon>Dictyobacter</taxon>
    </lineage>
</organism>
<accession>A0A5J4KMI9</accession>
<sequence>MLCRILAYKDCGEDRKMFKKKVKANLGKFVQAKTKDGEIKGVLVPFRGKQMVENRSGIYDINEITDVTPTNTLGKDTLSYLRAVRRRHDIS</sequence>
<name>A0A5J4KMI9_9CHLR</name>
<dbReference type="EMBL" id="BKZW01000001">
    <property type="protein sequence ID" value="GER89105.1"/>
    <property type="molecule type" value="Genomic_DNA"/>
</dbReference>
<protein>
    <submittedName>
        <fullName evidence="1">Uncharacterized protein</fullName>
    </submittedName>
</protein>
<comment type="caution">
    <text evidence="1">The sequence shown here is derived from an EMBL/GenBank/DDBJ whole genome shotgun (WGS) entry which is preliminary data.</text>
</comment>
<evidence type="ECO:0000313" key="2">
    <source>
        <dbReference type="Proteomes" id="UP000326912"/>
    </source>
</evidence>
<evidence type="ECO:0000313" key="1">
    <source>
        <dbReference type="EMBL" id="GER89105.1"/>
    </source>
</evidence>